<dbReference type="AlphaFoldDB" id="A0A8X6Q488"/>
<dbReference type="EMBL" id="BMAW01026082">
    <property type="protein sequence ID" value="GFT95468.1"/>
    <property type="molecule type" value="Genomic_DNA"/>
</dbReference>
<gene>
    <name evidence="1" type="ORF">NPIL_484481</name>
</gene>
<dbReference type="Proteomes" id="UP000887013">
    <property type="component" value="Unassembled WGS sequence"/>
</dbReference>
<sequence>MCLPKWPIFNTQERWTSFPIFYKTFAVVCWLQFSEILNLNLNYQDLLCHLLHPTLDPSHLPDMRDYFAGGAKPSQFDAEYPTAGREGTEPSRISFEYGIAQLYYLFLFVEGLRPQSSIGDSVGSNAAGFGVRSRLASVFRTNPSHLLA</sequence>
<evidence type="ECO:0000313" key="1">
    <source>
        <dbReference type="EMBL" id="GFT95468.1"/>
    </source>
</evidence>
<organism evidence="1 2">
    <name type="scientific">Nephila pilipes</name>
    <name type="common">Giant wood spider</name>
    <name type="synonym">Nephila maculata</name>
    <dbReference type="NCBI Taxonomy" id="299642"/>
    <lineage>
        <taxon>Eukaryota</taxon>
        <taxon>Metazoa</taxon>
        <taxon>Ecdysozoa</taxon>
        <taxon>Arthropoda</taxon>
        <taxon>Chelicerata</taxon>
        <taxon>Arachnida</taxon>
        <taxon>Araneae</taxon>
        <taxon>Araneomorphae</taxon>
        <taxon>Entelegynae</taxon>
        <taxon>Araneoidea</taxon>
        <taxon>Nephilidae</taxon>
        <taxon>Nephila</taxon>
    </lineage>
</organism>
<reference evidence="1" key="1">
    <citation type="submission" date="2020-08" db="EMBL/GenBank/DDBJ databases">
        <title>Multicomponent nature underlies the extraordinary mechanical properties of spider dragline silk.</title>
        <authorList>
            <person name="Kono N."/>
            <person name="Nakamura H."/>
            <person name="Mori M."/>
            <person name="Yoshida Y."/>
            <person name="Ohtoshi R."/>
            <person name="Malay A.D."/>
            <person name="Moran D.A.P."/>
            <person name="Tomita M."/>
            <person name="Numata K."/>
            <person name="Arakawa K."/>
        </authorList>
    </citation>
    <scope>NUCLEOTIDE SEQUENCE</scope>
</reference>
<accession>A0A8X6Q488</accession>
<name>A0A8X6Q488_NEPPI</name>
<evidence type="ECO:0000313" key="2">
    <source>
        <dbReference type="Proteomes" id="UP000887013"/>
    </source>
</evidence>
<comment type="caution">
    <text evidence="1">The sequence shown here is derived from an EMBL/GenBank/DDBJ whole genome shotgun (WGS) entry which is preliminary data.</text>
</comment>
<proteinExistence type="predicted"/>
<keyword evidence="2" id="KW-1185">Reference proteome</keyword>
<protein>
    <submittedName>
        <fullName evidence="1">Uncharacterized protein</fullName>
    </submittedName>
</protein>